<evidence type="ECO:0008006" key="10">
    <source>
        <dbReference type="Google" id="ProtNLM"/>
    </source>
</evidence>
<dbReference type="GO" id="GO:0005829">
    <property type="term" value="C:cytosol"/>
    <property type="evidence" value="ECO:0007669"/>
    <property type="project" value="TreeGrafter"/>
</dbReference>
<keyword evidence="7" id="KW-1133">Transmembrane helix</keyword>
<keyword evidence="7" id="KW-0472">Membrane</keyword>
<dbReference type="OrthoDB" id="10009287at2759"/>
<dbReference type="AlphaFoldDB" id="A0A5J5BK63"/>
<dbReference type="Pfam" id="PF00106">
    <property type="entry name" value="adh_short"/>
    <property type="match status" value="1"/>
</dbReference>
<dbReference type="InterPro" id="IPR002347">
    <property type="entry name" value="SDR_fam"/>
</dbReference>
<feature type="transmembrane region" description="Helical" evidence="7">
    <location>
        <begin position="12"/>
        <end position="32"/>
    </location>
</feature>
<dbReference type="GO" id="GO:0016020">
    <property type="term" value="C:membrane"/>
    <property type="evidence" value="ECO:0007669"/>
    <property type="project" value="UniProtKB-SubCell"/>
</dbReference>
<dbReference type="PANTHER" id="PTHR43391">
    <property type="entry name" value="RETINOL DEHYDROGENASE-RELATED"/>
    <property type="match status" value="1"/>
</dbReference>
<evidence type="ECO:0000313" key="9">
    <source>
        <dbReference type="Proteomes" id="UP000325577"/>
    </source>
</evidence>
<evidence type="ECO:0000256" key="3">
    <source>
        <dbReference type="ARBA" id="ARBA00022857"/>
    </source>
</evidence>
<evidence type="ECO:0000313" key="8">
    <source>
        <dbReference type="EMBL" id="KAA8542092.1"/>
    </source>
</evidence>
<comment type="similarity">
    <text evidence="2 6">Belongs to the short-chain dehydrogenases/reductases (SDR) family.</text>
</comment>
<dbReference type="GO" id="GO:0008202">
    <property type="term" value="P:steroid metabolic process"/>
    <property type="evidence" value="ECO:0007669"/>
    <property type="project" value="TreeGrafter"/>
</dbReference>
<evidence type="ECO:0000256" key="7">
    <source>
        <dbReference type="SAM" id="Phobius"/>
    </source>
</evidence>
<dbReference type="PRINTS" id="PR00081">
    <property type="entry name" value="GDHRDH"/>
</dbReference>
<evidence type="ECO:0000256" key="2">
    <source>
        <dbReference type="ARBA" id="ARBA00006484"/>
    </source>
</evidence>
<organism evidence="8 9">
    <name type="scientific">Nyssa sinensis</name>
    <dbReference type="NCBI Taxonomy" id="561372"/>
    <lineage>
        <taxon>Eukaryota</taxon>
        <taxon>Viridiplantae</taxon>
        <taxon>Streptophyta</taxon>
        <taxon>Embryophyta</taxon>
        <taxon>Tracheophyta</taxon>
        <taxon>Spermatophyta</taxon>
        <taxon>Magnoliopsida</taxon>
        <taxon>eudicotyledons</taxon>
        <taxon>Gunneridae</taxon>
        <taxon>Pentapetalae</taxon>
        <taxon>asterids</taxon>
        <taxon>Cornales</taxon>
        <taxon>Nyssaceae</taxon>
        <taxon>Nyssa</taxon>
    </lineage>
</organism>
<keyword evidence="7" id="KW-0812">Transmembrane</keyword>
<dbReference type="InterPro" id="IPR004345">
    <property type="entry name" value="TB2_DP1_HVA22"/>
</dbReference>
<gene>
    <name evidence="8" type="ORF">F0562_023244</name>
</gene>
<sequence length="313" mass="35779">MGRFLTLLTHVHSLAGPVVMLLYPLYASVIAMETTSKVDDEQWLAYWILYSFLSLVEMLLQPILEWIPIWYDLKLAFVVWLVLPRFRGAAFIYQRFVREKIKKYGVIDRHYKSSNDKGKNKSVDFITPKKGEQEVKTSPARSSSLPVPPLASVSILHYEYARRGACLSLGARRENRLREVAERARELGCPNVITIRTDVSKVEDCKRLVDVTIDHFGRLDHLVNNAGINSICMFEEVEDVTNLRTIMDINFWGSVYMIRFVVPHLRNSGGRIIAVSSSASWLPAPRISFYNASKVAMSSFFETLRVELDPTSK</sequence>
<dbReference type="EMBL" id="CM018035">
    <property type="protein sequence ID" value="KAA8542092.1"/>
    <property type="molecule type" value="Genomic_DNA"/>
</dbReference>
<dbReference type="GO" id="GO:0072582">
    <property type="term" value="F:17-beta-hydroxysteroid dehydrogenase (NADP+) activity"/>
    <property type="evidence" value="ECO:0007669"/>
    <property type="project" value="TreeGrafter"/>
</dbReference>
<keyword evidence="4" id="KW-0735">Signal-anchor</keyword>
<comment type="subcellular location">
    <subcellularLocation>
        <location evidence="1">Membrane</location>
        <topology evidence="1">Single-pass type II membrane protein</topology>
    </subcellularLocation>
</comment>
<name>A0A5J5BK63_9ASTE</name>
<dbReference type="Pfam" id="PF03134">
    <property type="entry name" value="TB2_DP1_HVA22"/>
    <property type="match status" value="1"/>
</dbReference>
<feature type="transmembrane region" description="Helical" evidence="7">
    <location>
        <begin position="44"/>
        <end position="63"/>
    </location>
</feature>
<proteinExistence type="inferred from homology"/>
<keyword evidence="3" id="KW-0521">NADP</keyword>
<dbReference type="PANTHER" id="PTHR43391:SF89">
    <property type="entry name" value="11-BETA-HYDROXYSTEROID DEHYDROGENASE 1A-RELATED"/>
    <property type="match status" value="1"/>
</dbReference>
<dbReference type="PRINTS" id="PR00080">
    <property type="entry name" value="SDRFAMILY"/>
</dbReference>
<keyword evidence="5" id="KW-0560">Oxidoreductase</keyword>
<evidence type="ECO:0000256" key="1">
    <source>
        <dbReference type="ARBA" id="ARBA00004606"/>
    </source>
</evidence>
<evidence type="ECO:0000256" key="5">
    <source>
        <dbReference type="ARBA" id="ARBA00023002"/>
    </source>
</evidence>
<dbReference type="SUPFAM" id="SSF51735">
    <property type="entry name" value="NAD(P)-binding Rossmann-fold domains"/>
    <property type="match status" value="1"/>
</dbReference>
<keyword evidence="9" id="KW-1185">Reference proteome</keyword>
<reference evidence="8 9" key="1">
    <citation type="submission" date="2019-09" db="EMBL/GenBank/DDBJ databases">
        <title>A chromosome-level genome assembly of the Chinese tupelo Nyssa sinensis.</title>
        <authorList>
            <person name="Yang X."/>
            <person name="Kang M."/>
            <person name="Yang Y."/>
            <person name="Xiong H."/>
            <person name="Wang M."/>
            <person name="Zhang Z."/>
            <person name="Wang Z."/>
            <person name="Wu H."/>
            <person name="Ma T."/>
            <person name="Liu J."/>
            <person name="Xi Z."/>
        </authorList>
    </citation>
    <scope>NUCLEOTIDE SEQUENCE [LARGE SCALE GENOMIC DNA]</scope>
    <source>
        <strain evidence="8">J267</strain>
        <tissue evidence="8">Leaf</tissue>
    </source>
</reference>
<dbReference type="Gene3D" id="3.40.50.720">
    <property type="entry name" value="NAD(P)-binding Rossmann-like Domain"/>
    <property type="match status" value="1"/>
</dbReference>
<protein>
    <recommendedName>
        <fullName evidence="10">HVA22-like protein</fullName>
    </recommendedName>
</protein>
<dbReference type="Proteomes" id="UP000325577">
    <property type="component" value="Linkage Group LG12"/>
</dbReference>
<accession>A0A5J5BK63</accession>
<evidence type="ECO:0000256" key="6">
    <source>
        <dbReference type="RuleBase" id="RU000363"/>
    </source>
</evidence>
<dbReference type="InterPro" id="IPR020904">
    <property type="entry name" value="Sc_DH/Rdtase_CS"/>
</dbReference>
<dbReference type="PROSITE" id="PS00061">
    <property type="entry name" value="ADH_SHORT"/>
    <property type="match status" value="1"/>
</dbReference>
<evidence type="ECO:0000256" key="4">
    <source>
        <dbReference type="ARBA" id="ARBA00022968"/>
    </source>
</evidence>
<dbReference type="InterPro" id="IPR036291">
    <property type="entry name" value="NAD(P)-bd_dom_sf"/>
</dbReference>